<organism evidence="1 2">
    <name type="scientific">Blastococcus carthaginiensis</name>
    <dbReference type="NCBI Taxonomy" id="3050034"/>
    <lineage>
        <taxon>Bacteria</taxon>
        <taxon>Bacillati</taxon>
        <taxon>Actinomycetota</taxon>
        <taxon>Actinomycetes</taxon>
        <taxon>Geodermatophilales</taxon>
        <taxon>Geodermatophilaceae</taxon>
        <taxon>Blastococcus</taxon>
    </lineage>
</organism>
<dbReference type="Gene3D" id="3.40.640.10">
    <property type="entry name" value="Type I PLP-dependent aspartate aminotransferase-like (Major domain)"/>
    <property type="match status" value="1"/>
</dbReference>
<dbReference type="InterPro" id="IPR015424">
    <property type="entry name" value="PyrdxlP-dep_Trfase"/>
</dbReference>
<dbReference type="RefSeq" id="WP_306001321.1">
    <property type="nucleotide sequence ID" value="NZ_JASNFN010000031.1"/>
</dbReference>
<accession>A0ABT9IGT0</accession>
<sequence length="97" mass="9981">MAGVFTSGGSTANLVALGAARQWAYEQVGADVGADGVPGGRPGRIYVSVEAHRTVHRSGAVPGLGRAASASCRSTTVGLFGFLLPQVQVRLLTQKTW</sequence>
<dbReference type="Proteomes" id="UP001233673">
    <property type="component" value="Unassembled WGS sequence"/>
</dbReference>
<proteinExistence type="predicted"/>
<name>A0ABT9IGT0_9ACTN</name>
<dbReference type="InterPro" id="IPR015421">
    <property type="entry name" value="PyrdxlP-dep_Trfase_major"/>
</dbReference>
<reference evidence="2" key="1">
    <citation type="submission" date="2023-05" db="EMBL/GenBank/DDBJ databases">
        <title>Draft genome of Pseudofrankia sp. BMG5.37.</title>
        <authorList>
            <person name="Gtari M."/>
            <person name="Ghodhbane F."/>
            <person name="Sbissi I."/>
        </authorList>
    </citation>
    <scope>NUCLEOTIDE SEQUENCE [LARGE SCALE GENOMIC DNA]</scope>
    <source>
        <strain evidence="2">BMG 814</strain>
    </source>
</reference>
<dbReference type="SUPFAM" id="SSF53383">
    <property type="entry name" value="PLP-dependent transferases"/>
    <property type="match status" value="1"/>
</dbReference>
<gene>
    <name evidence="1" type="ORF">QOZ88_19245</name>
</gene>
<evidence type="ECO:0008006" key="3">
    <source>
        <dbReference type="Google" id="ProtNLM"/>
    </source>
</evidence>
<comment type="caution">
    <text evidence="1">The sequence shown here is derived from an EMBL/GenBank/DDBJ whole genome shotgun (WGS) entry which is preliminary data.</text>
</comment>
<dbReference type="EMBL" id="JASNFN010000031">
    <property type="protein sequence ID" value="MDP5184774.1"/>
    <property type="molecule type" value="Genomic_DNA"/>
</dbReference>
<evidence type="ECO:0000313" key="2">
    <source>
        <dbReference type="Proteomes" id="UP001233673"/>
    </source>
</evidence>
<evidence type="ECO:0000313" key="1">
    <source>
        <dbReference type="EMBL" id="MDP5184774.1"/>
    </source>
</evidence>
<keyword evidence="2" id="KW-1185">Reference proteome</keyword>
<protein>
    <recommendedName>
        <fullName evidence="3">Pyridoxal-dependent decarboxylase conserved domain-containing protein</fullName>
    </recommendedName>
</protein>